<accession>A0A3B0Z0L3</accession>
<keyword evidence="1" id="KW-0472">Membrane</keyword>
<evidence type="ECO:0000256" key="1">
    <source>
        <dbReference type="SAM" id="Phobius"/>
    </source>
</evidence>
<evidence type="ECO:0000313" key="2">
    <source>
        <dbReference type="EMBL" id="VAW81783.1"/>
    </source>
</evidence>
<name>A0A3B0Z0L3_9ZZZZ</name>
<dbReference type="InterPro" id="IPR008620">
    <property type="entry name" value="FixH"/>
</dbReference>
<reference evidence="2" key="1">
    <citation type="submission" date="2018-06" db="EMBL/GenBank/DDBJ databases">
        <authorList>
            <person name="Zhirakovskaya E."/>
        </authorList>
    </citation>
    <scope>NUCLEOTIDE SEQUENCE</scope>
</reference>
<dbReference type="AlphaFoldDB" id="A0A3B0Z0L3"/>
<proteinExistence type="predicted"/>
<protein>
    <submittedName>
        <fullName evidence="2">Analog of CcoH, COG3198</fullName>
    </submittedName>
</protein>
<dbReference type="EMBL" id="UOFM01000426">
    <property type="protein sequence ID" value="VAW81783.1"/>
    <property type="molecule type" value="Genomic_DNA"/>
</dbReference>
<gene>
    <name evidence="2" type="ORF">MNBD_GAMMA14-1882</name>
</gene>
<dbReference type="Pfam" id="PF05751">
    <property type="entry name" value="FixH"/>
    <property type="match status" value="1"/>
</dbReference>
<sequence>MQQTAGIDSTPWYRQAWPLLLFIPPGGAVIGGILTIILAIQSPNAMVIDDYYKEGLAINQQKHRLNTAREQQLDALLRSDGKHLLLTLHGKEKAGDGELTLQFIHATRAELDHSVQLKPLGDRKYAAPAPAIPNGIWYLRLRPADKHWEIRTRIQSGEHFQARLSSDELGK</sequence>
<keyword evidence="1" id="KW-1133">Transmembrane helix</keyword>
<feature type="transmembrane region" description="Helical" evidence="1">
    <location>
        <begin position="19"/>
        <end position="40"/>
    </location>
</feature>
<keyword evidence="1" id="KW-0812">Transmembrane</keyword>
<organism evidence="2">
    <name type="scientific">hydrothermal vent metagenome</name>
    <dbReference type="NCBI Taxonomy" id="652676"/>
    <lineage>
        <taxon>unclassified sequences</taxon>
        <taxon>metagenomes</taxon>
        <taxon>ecological metagenomes</taxon>
    </lineage>
</organism>